<dbReference type="AlphaFoldDB" id="A0AAU6PVT5"/>
<proteinExistence type="inferred from homology"/>
<dbReference type="EC" id="1.14.13.-" evidence="4"/>
<evidence type="ECO:0000256" key="1">
    <source>
        <dbReference type="ARBA" id="ARBA00001974"/>
    </source>
</evidence>
<dbReference type="Gene3D" id="3.50.50.60">
    <property type="entry name" value="FAD/NAD(P)-binding domain"/>
    <property type="match status" value="3"/>
</dbReference>
<dbReference type="SUPFAM" id="SSF51905">
    <property type="entry name" value="FAD/NAD(P)-binding domain"/>
    <property type="match status" value="2"/>
</dbReference>
<dbReference type="FunFam" id="3.50.50.60:FF:000213">
    <property type="entry name" value="FAD-containing monooxygenase EthA"/>
    <property type="match status" value="1"/>
</dbReference>
<dbReference type="RefSeq" id="WP_338412314.1">
    <property type="nucleotide sequence ID" value="NZ_CP093310.2"/>
</dbReference>
<dbReference type="KEGG" id="prae:MN210_19495"/>
<evidence type="ECO:0000256" key="2">
    <source>
        <dbReference type="ARBA" id="ARBA00010139"/>
    </source>
</evidence>
<evidence type="ECO:0000256" key="3">
    <source>
        <dbReference type="ARBA" id="ARBA00023033"/>
    </source>
</evidence>
<dbReference type="InterPro" id="IPR036188">
    <property type="entry name" value="FAD/NAD-bd_sf"/>
</dbReference>
<comment type="similarity">
    <text evidence="2">Belongs to the FAD-binding monooxygenase family.</text>
</comment>
<dbReference type="InterPro" id="IPR051820">
    <property type="entry name" value="FAD-binding_MO"/>
</dbReference>
<evidence type="ECO:0000313" key="5">
    <source>
        <dbReference type="Proteomes" id="UP000829560"/>
    </source>
</evidence>
<gene>
    <name evidence="4" type="ORF">MN210_19495</name>
</gene>
<dbReference type="PANTHER" id="PTHR43872">
    <property type="entry name" value="MONOOXYGENASE, PUTATIVE (AFU_ORTHOLOGUE AFUA_8G02570)-RELATED"/>
    <property type="match status" value="1"/>
</dbReference>
<name>A0AAU6PVT5_9GAMM</name>
<reference evidence="4" key="1">
    <citation type="submission" date="2024-03" db="EMBL/GenBank/DDBJ databases">
        <title>Psychrobacter raelis sp. nov. isolated from a dog with peritonitis.</title>
        <authorList>
            <person name="Schiavone A."/>
            <person name="Manzulli V."/>
            <person name="Camarda A."/>
            <person name="Cafiero M.A."/>
            <person name="Vasco I."/>
            <person name="Marino L."/>
            <person name="Pennuzzi G."/>
            <person name="Serrecchia L."/>
            <person name="Galante D."/>
            <person name="Pugliese N."/>
        </authorList>
    </citation>
    <scope>NUCLEOTIDE SEQUENCE</scope>
    <source>
        <strain evidence="4">PraFG1</strain>
    </source>
</reference>
<protein>
    <submittedName>
        <fullName evidence="4">NAD(P)/FAD-dependent oxidoreductase</fullName>
        <ecNumber evidence="4">1.14.13.-</ecNumber>
    </submittedName>
</protein>
<dbReference type="GO" id="GO:0004497">
    <property type="term" value="F:monooxygenase activity"/>
    <property type="evidence" value="ECO:0007669"/>
    <property type="project" value="UniProtKB-KW"/>
</dbReference>
<accession>A0AAU6PVT5</accession>
<sequence>MPIFSPIKRLIPVLTASNTAADSAAPLGLASIRTQYLPQLPALPNLPKRAAASARRLLPALPFNKKPDLEVLIIGAGVSGIATASHLQRDKLLSPLITHKKVAIVEKRAAIGGTWDLFKYPGIRSDSDMTTFGFAHRPWLGKKTLADAASIKRYIEDTATEENLQPLIQFNTEASALNWSSRHQYWQAQLTDVTTGQTRHITARFVIGATGYYDYDAGYQPVFKGQQAFNGKIVHPQLWDETIDYDNKRVVVIGSGATAVTLVPALLSQDAYLASASPAKPQVAAQVIMLQRSPTYIASIPSEDPSYVLLTERFKLPPNAAYGLVRGRNILLQQSLYRLSRVAPKLLKTILTQRNKYALKGSGVALNHFVPDYNPWDERLCAVPDGDLFKAMHTGHADVVTDHIDHFTKDGIQLASGRHLPADIIITATGLKLQMLGGAKLTIDGKALDVSARMSYKAVLLEGVPNMAVLFGYTNASWTLKIDLAAAYLTRLLRHMHHYGYKSVIPDAVATDGEQANRLPDTVMGSLSAGYIQRAQNTLPKQGDRYPWYVTNNYLSDRMMLKQHRVHDKWLRFGR</sequence>
<keyword evidence="4" id="KW-0560">Oxidoreductase</keyword>
<dbReference type="PANTHER" id="PTHR43872:SF1">
    <property type="entry name" value="MONOOXYGENASE, PUTATIVE (AFU_ORTHOLOGUE AFUA_8G02570)-RELATED"/>
    <property type="match status" value="1"/>
</dbReference>
<organism evidence="4 5">
    <name type="scientific">Psychrobacter raelei</name>
    <dbReference type="NCBI Taxonomy" id="2565531"/>
    <lineage>
        <taxon>Bacteria</taxon>
        <taxon>Pseudomonadati</taxon>
        <taxon>Pseudomonadota</taxon>
        <taxon>Gammaproteobacteria</taxon>
        <taxon>Moraxellales</taxon>
        <taxon>Moraxellaceae</taxon>
        <taxon>Psychrobacter</taxon>
    </lineage>
</organism>
<keyword evidence="5" id="KW-1185">Reference proteome</keyword>
<keyword evidence="3" id="KW-0503">Monooxygenase</keyword>
<dbReference type="Proteomes" id="UP000829560">
    <property type="component" value="Chromosome"/>
</dbReference>
<dbReference type="Pfam" id="PF13738">
    <property type="entry name" value="Pyr_redox_3"/>
    <property type="match status" value="1"/>
</dbReference>
<comment type="cofactor">
    <cofactor evidence="1">
        <name>FAD</name>
        <dbReference type="ChEBI" id="CHEBI:57692"/>
    </cofactor>
</comment>
<evidence type="ECO:0000313" key="4">
    <source>
        <dbReference type="EMBL" id="WXX24249.1"/>
    </source>
</evidence>
<dbReference type="EMBL" id="CP093310">
    <property type="protein sequence ID" value="WXX24249.1"/>
    <property type="molecule type" value="Genomic_DNA"/>
</dbReference>